<accession>A0AAD8ZLC2</accession>
<feature type="region of interest" description="Disordered" evidence="1">
    <location>
        <begin position="67"/>
        <end position="91"/>
    </location>
</feature>
<reference evidence="2" key="1">
    <citation type="submission" date="2023-03" db="EMBL/GenBank/DDBJ databases">
        <title>Electrophorus voltai genome.</title>
        <authorList>
            <person name="Bian C."/>
        </authorList>
    </citation>
    <scope>NUCLEOTIDE SEQUENCE</scope>
    <source>
        <strain evidence="2">CB-2022</strain>
        <tissue evidence="2">Muscle</tissue>
    </source>
</reference>
<evidence type="ECO:0000313" key="2">
    <source>
        <dbReference type="EMBL" id="KAK1801538.1"/>
    </source>
</evidence>
<gene>
    <name evidence="2" type="ORF">P4O66_004596</name>
</gene>
<dbReference type="Proteomes" id="UP001239994">
    <property type="component" value="Unassembled WGS sequence"/>
</dbReference>
<feature type="region of interest" description="Disordered" evidence="1">
    <location>
        <begin position="1"/>
        <end position="20"/>
    </location>
</feature>
<sequence length="164" mass="18191">MACGQPKGYRSYGGSRVGPLRDSRLCEGSERFCQDPSGKLPRSSDQPVPPPADLSSAELWLAEGSARWHARTRTQTHARARSKHPVPGEGASYTKRCLSERWFWLLANASSEDQLGQIPQHRDGVGAEDHNGERAREHQGASAKNRGIEKPERRFFGENLTLSL</sequence>
<dbReference type="AlphaFoldDB" id="A0AAD8ZLC2"/>
<comment type="caution">
    <text evidence="2">The sequence shown here is derived from an EMBL/GenBank/DDBJ whole genome shotgun (WGS) entry which is preliminary data.</text>
</comment>
<keyword evidence="3" id="KW-1185">Reference proteome</keyword>
<protein>
    <submittedName>
        <fullName evidence="2">Uncharacterized protein</fullName>
    </submittedName>
</protein>
<feature type="region of interest" description="Disordered" evidence="1">
    <location>
        <begin position="117"/>
        <end position="152"/>
    </location>
</feature>
<evidence type="ECO:0000256" key="1">
    <source>
        <dbReference type="SAM" id="MobiDB-lite"/>
    </source>
</evidence>
<dbReference type="EMBL" id="JAROKS010000008">
    <property type="protein sequence ID" value="KAK1801538.1"/>
    <property type="molecule type" value="Genomic_DNA"/>
</dbReference>
<feature type="compositionally biased region" description="Basic and acidic residues" evidence="1">
    <location>
        <begin position="120"/>
        <end position="139"/>
    </location>
</feature>
<proteinExistence type="predicted"/>
<feature type="region of interest" description="Disordered" evidence="1">
    <location>
        <begin position="31"/>
        <end position="55"/>
    </location>
</feature>
<organism evidence="2 3">
    <name type="scientific">Electrophorus voltai</name>
    <dbReference type="NCBI Taxonomy" id="2609070"/>
    <lineage>
        <taxon>Eukaryota</taxon>
        <taxon>Metazoa</taxon>
        <taxon>Chordata</taxon>
        <taxon>Craniata</taxon>
        <taxon>Vertebrata</taxon>
        <taxon>Euteleostomi</taxon>
        <taxon>Actinopterygii</taxon>
        <taxon>Neopterygii</taxon>
        <taxon>Teleostei</taxon>
        <taxon>Ostariophysi</taxon>
        <taxon>Gymnotiformes</taxon>
        <taxon>Gymnotoidei</taxon>
        <taxon>Gymnotidae</taxon>
        <taxon>Electrophorus</taxon>
    </lineage>
</organism>
<evidence type="ECO:0000313" key="3">
    <source>
        <dbReference type="Proteomes" id="UP001239994"/>
    </source>
</evidence>
<feature type="compositionally biased region" description="Basic residues" evidence="1">
    <location>
        <begin position="68"/>
        <end position="84"/>
    </location>
</feature>
<name>A0AAD8ZLC2_9TELE</name>